<evidence type="ECO:0000313" key="2">
    <source>
        <dbReference type="Proteomes" id="UP000523087"/>
    </source>
</evidence>
<dbReference type="EMBL" id="JACDUT010000012">
    <property type="protein sequence ID" value="MBA2876416.1"/>
    <property type="molecule type" value="Genomic_DNA"/>
</dbReference>
<dbReference type="Proteomes" id="UP000523087">
    <property type="component" value="Unassembled WGS sequence"/>
</dbReference>
<proteinExistence type="predicted"/>
<dbReference type="AlphaFoldDB" id="A0A7W0C0X3"/>
<gene>
    <name evidence="1" type="ORF">HNR31_003234</name>
</gene>
<evidence type="ECO:0000313" key="1">
    <source>
        <dbReference type="EMBL" id="MBA2876416.1"/>
    </source>
</evidence>
<reference evidence="1 2" key="1">
    <citation type="submission" date="2020-07" db="EMBL/GenBank/DDBJ databases">
        <title>Genomic Encyclopedia of Type Strains, Phase IV (KMG-IV): sequencing the most valuable type-strain genomes for metagenomic binning, comparative biology and taxonomic classification.</title>
        <authorList>
            <person name="Goeker M."/>
        </authorList>
    </citation>
    <scope>NUCLEOTIDE SEQUENCE [LARGE SCALE GENOMIC DNA]</scope>
    <source>
        <strain evidence="1 2">DSM 15730</strain>
    </source>
</reference>
<name>A0A7W0C0X3_9BACL</name>
<accession>A0A7W0C0X3</accession>
<protein>
    <submittedName>
        <fullName evidence="1">Acid phosphatase family membrane protein YuiD</fullName>
    </submittedName>
</protein>
<keyword evidence="2" id="KW-1185">Reference proteome</keyword>
<sequence length="58" mass="6635">MENDPKQMVYERQKKRIRECLGHQPIKVIGGGLLGMKTGALSYLCTCKKWLAIALKMR</sequence>
<dbReference type="RefSeq" id="WP_258561110.1">
    <property type="nucleotide sequence ID" value="NZ_JACDUT010000012.1"/>
</dbReference>
<comment type="caution">
    <text evidence="1">The sequence shown here is derived from an EMBL/GenBank/DDBJ whole genome shotgun (WGS) entry which is preliminary data.</text>
</comment>
<organism evidence="1 2">
    <name type="scientific">Thermaerobacillus caldiproteolyticus</name>
    <dbReference type="NCBI Taxonomy" id="247480"/>
    <lineage>
        <taxon>Bacteria</taxon>
        <taxon>Bacillati</taxon>
        <taxon>Bacillota</taxon>
        <taxon>Bacilli</taxon>
        <taxon>Bacillales</taxon>
        <taxon>Anoxybacillaceae</taxon>
        <taxon>Thermaerobacillus</taxon>
    </lineage>
</organism>